<proteinExistence type="inferred from homology"/>
<evidence type="ECO:0000256" key="6">
    <source>
        <dbReference type="ARBA" id="ARBA00023274"/>
    </source>
</evidence>
<dbReference type="Pfam" id="PF01281">
    <property type="entry name" value="Ribosomal_L9_N"/>
    <property type="match status" value="1"/>
</dbReference>
<accession>A0A9D3PH92</accession>
<dbReference type="PANTHER" id="PTHR21368">
    <property type="entry name" value="50S RIBOSOMAL PROTEIN L9"/>
    <property type="match status" value="1"/>
</dbReference>
<feature type="compositionally biased region" description="Basic and acidic residues" evidence="9">
    <location>
        <begin position="250"/>
        <end position="274"/>
    </location>
</feature>
<evidence type="ECO:0000256" key="7">
    <source>
        <dbReference type="ARBA" id="ARBA00035194"/>
    </source>
</evidence>
<evidence type="ECO:0000256" key="3">
    <source>
        <dbReference type="ARBA" id="ARBA00022946"/>
    </source>
</evidence>
<feature type="domain" description="Large ribosomal subunit protein bL9m C-terminal" evidence="11">
    <location>
        <begin position="137"/>
        <end position="221"/>
    </location>
</feature>
<keyword evidence="6" id="KW-0687">Ribonucleoprotein</keyword>
<evidence type="ECO:0000256" key="1">
    <source>
        <dbReference type="ARBA" id="ARBA00004173"/>
    </source>
</evidence>
<evidence type="ECO:0000313" key="13">
    <source>
        <dbReference type="EMBL" id="KAG7457948.1"/>
    </source>
</evidence>
<dbReference type="InterPro" id="IPR054302">
    <property type="entry name" value="Ribosomal_bL9m_C"/>
</dbReference>
<dbReference type="EMBL" id="JAFDVH010000021">
    <property type="protein sequence ID" value="KAG7457948.1"/>
    <property type="molecule type" value="Genomic_DNA"/>
</dbReference>
<evidence type="ECO:0000256" key="5">
    <source>
        <dbReference type="ARBA" id="ARBA00023128"/>
    </source>
</evidence>
<name>A0A9D3PH92_MEGAT</name>
<dbReference type="Pfam" id="PF25131">
    <property type="entry name" value="bL9m_N"/>
    <property type="match status" value="1"/>
</dbReference>
<sequence>MWCRSRLALEGLVREFSKVTVSPIQNFSQTACKNTVIVERWWQVPLSKEGRPPRLYARRHWVYRFVEDTKHLPQGKMELILTQTVPKLGGRGDTVFVRKSIGRNKLLPEGLAVYPSPENKAMFEEERRKLHEGKVEERIQTRTGELTVQFLKSCKLEVGKMNVDYVLTKEMVCRQFRKKLGVVVPPHALTLPETPITGLGEYWCEVTVNGVDTARVPMSVVPFESPRERRYRNWLKCQGQADAQTPGPEEMSKDDPVTPTTDNRRTDDTKSSES</sequence>
<organism evidence="13 14">
    <name type="scientific">Megalops atlanticus</name>
    <name type="common">Tarpon</name>
    <name type="synonym">Clupea gigantea</name>
    <dbReference type="NCBI Taxonomy" id="7932"/>
    <lineage>
        <taxon>Eukaryota</taxon>
        <taxon>Metazoa</taxon>
        <taxon>Chordata</taxon>
        <taxon>Craniata</taxon>
        <taxon>Vertebrata</taxon>
        <taxon>Euteleostomi</taxon>
        <taxon>Actinopterygii</taxon>
        <taxon>Neopterygii</taxon>
        <taxon>Teleostei</taxon>
        <taxon>Elopiformes</taxon>
        <taxon>Megalopidae</taxon>
        <taxon>Megalops</taxon>
    </lineage>
</organism>
<feature type="domain" description="Ribosomal protein L9" evidence="10">
    <location>
        <begin position="77"/>
        <end position="123"/>
    </location>
</feature>
<evidence type="ECO:0000256" key="2">
    <source>
        <dbReference type="ARBA" id="ARBA00010605"/>
    </source>
</evidence>
<dbReference type="Proteomes" id="UP001046870">
    <property type="component" value="Chromosome 21"/>
</dbReference>
<keyword evidence="3" id="KW-0809">Transit peptide</keyword>
<keyword evidence="4" id="KW-0689">Ribosomal protein</keyword>
<dbReference type="GO" id="GO:0003735">
    <property type="term" value="F:structural constituent of ribosome"/>
    <property type="evidence" value="ECO:0007669"/>
    <property type="project" value="InterPro"/>
</dbReference>
<dbReference type="GO" id="GO:1990904">
    <property type="term" value="C:ribonucleoprotein complex"/>
    <property type="evidence" value="ECO:0007669"/>
    <property type="project" value="UniProtKB-KW"/>
</dbReference>
<keyword evidence="14" id="KW-1185">Reference proteome</keyword>
<gene>
    <name evidence="13" type="ORF">MATL_G00232630</name>
</gene>
<dbReference type="InterPro" id="IPR009027">
    <property type="entry name" value="Ribosomal_bL9/RNase_H1_N"/>
</dbReference>
<evidence type="ECO:0000256" key="4">
    <source>
        <dbReference type="ARBA" id="ARBA00022980"/>
    </source>
</evidence>
<dbReference type="OrthoDB" id="5555409at2759"/>
<dbReference type="AlphaFoldDB" id="A0A9D3PH92"/>
<dbReference type="GO" id="GO:0005739">
    <property type="term" value="C:mitochondrion"/>
    <property type="evidence" value="ECO:0007669"/>
    <property type="project" value="UniProtKB-SubCell"/>
</dbReference>
<comment type="similarity">
    <text evidence="2">Belongs to the bacterial ribosomal protein bL9 family.</text>
</comment>
<dbReference type="InterPro" id="IPR000244">
    <property type="entry name" value="Ribosomal_bL9"/>
</dbReference>
<dbReference type="FunFam" id="3.40.5.10:FF:000005">
    <property type="entry name" value="39S ribosomal protein L9, mitochondrial"/>
    <property type="match status" value="1"/>
</dbReference>
<evidence type="ECO:0000259" key="10">
    <source>
        <dbReference type="Pfam" id="PF01281"/>
    </source>
</evidence>
<evidence type="ECO:0000313" key="14">
    <source>
        <dbReference type="Proteomes" id="UP001046870"/>
    </source>
</evidence>
<dbReference type="Pfam" id="PF22078">
    <property type="entry name" value="Ribosomal_bL9m_C"/>
    <property type="match status" value="1"/>
</dbReference>
<evidence type="ECO:0000256" key="8">
    <source>
        <dbReference type="ARBA" id="ARBA00035381"/>
    </source>
</evidence>
<dbReference type="SUPFAM" id="SSF55658">
    <property type="entry name" value="L9 N-domain-like"/>
    <property type="match status" value="1"/>
</dbReference>
<dbReference type="GO" id="GO:0005840">
    <property type="term" value="C:ribosome"/>
    <property type="evidence" value="ECO:0007669"/>
    <property type="project" value="UniProtKB-KW"/>
</dbReference>
<evidence type="ECO:0000259" key="12">
    <source>
        <dbReference type="Pfam" id="PF25131"/>
    </source>
</evidence>
<dbReference type="Gene3D" id="3.40.5.10">
    <property type="entry name" value="Ribosomal protein L9, N-terminal domain"/>
    <property type="match status" value="1"/>
</dbReference>
<comment type="subcellular location">
    <subcellularLocation>
        <location evidence="1">Mitochondrion</location>
    </subcellularLocation>
</comment>
<comment type="caution">
    <text evidence="13">The sequence shown here is derived from an EMBL/GenBank/DDBJ whole genome shotgun (WGS) entry which is preliminary data.</text>
</comment>
<dbReference type="GO" id="GO:0006412">
    <property type="term" value="P:translation"/>
    <property type="evidence" value="ECO:0007669"/>
    <property type="project" value="InterPro"/>
</dbReference>
<feature type="domain" description="Large ribosomal subunit protein bL9m N-terminal" evidence="12">
    <location>
        <begin position="36"/>
        <end position="68"/>
    </location>
</feature>
<protein>
    <recommendedName>
        <fullName evidence="7">Large ribosomal subunit protein bL9m</fullName>
    </recommendedName>
    <alternativeName>
        <fullName evidence="8">39S ribosomal protein L9, mitochondrial</fullName>
    </alternativeName>
</protein>
<keyword evidence="5" id="KW-0496">Mitochondrion</keyword>
<dbReference type="InterPro" id="IPR036935">
    <property type="entry name" value="Ribosomal_bL9_N_sf"/>
</dbReference>
<feature type="region of interest" description="Disordered" evidence="9">
    <location>
        <begin position="236"/>
        <end position="274"/>
    </location>
</feature>
<dbReference type="InterPro" id="IPR020070">
    <property type="entry name" value="Ribosomal_bL9_N"/>
</dbReference>
<dbReference type="InterPro" id="IPR056864">
    <property type="entry name" value="MRP-L9_N"/>
</dbReference>
<evidence type="ECO:0000259" key="11">
    <source>
        <dbReference type="Pfam" id="PF22078"/>
    </source>
</evidence>
<evidence type="ECO:0000256" key="9">
    <source>
        <dbReference type="SAM" id="MobiDB-lite"/>
    </source>
</evidence>
<reference evidence="13" key="1">
    <citation type="submission" date="2021-01" db="EMBL/GenBank/DDBJ databases">
        <authorList>
            <person name="Zahm M."/>
            <person name="Roques C."/>
            <person name="Cabau C."/>
            <person name="Klopp C."/>
            <person name="Donnadieu C."/>
            <person name="Jouanno E."/>
            <person name="Lampietro C."/>
            <person name="Louis A."/>
            <person name="Herpin A."/>
            <person name="Echchiki A."/>
            <person name="Berthelot C."/>
            <person name="Parey E."/>
            <person name="Roest-Crollius H."/>
            <person name="Braasch I."/>
            <person name="Postlethwait J."/>
            <person name="Bobe J."/>
            <person name="Montfort J."/>
            <person name="Bouchez O."/>
            <person name="Begum T."/>
            <person name="Mejri S."/>
            <person name="Adams A."/>
            <person name="Chen W.-J."/>
            <person name="Guiguen Y."/>
        </authorList>
    </citation>
    <scope>NUCLEOTIDE SEQUENCE</scope>
    <source>
        <strain evidence="13">YG-15Mar2019-1</strain>
        <tissue evidence="13">Brain</tissue>
    </source>
</reference>